<reference evidence="2 3" key="1">
    <citation type="submission" date="2021-06" db="EMBL/GenBank/DDBJ databases">
        <title>Caerostris extrusa draft genome.</title>
        <authorList>
            <person name="Kono N."/>
            <person name="Arakawa K."/>
        </authorList>
    </citation>
    <scope>NUCLEOTIDE SEQUENCE [LARGE SCALE GENOMIC DNA]</scope>
</reference>
<gene>
    <name evidence="2" type="ORF">CEXT_454971</name>
</gene>
<sequence>MKTNAILSFISLFHWKNRWSPLIYLSVLLSVFALNVQCNVYQPESSEAVSNPHSFPNGQTSYGPVRDSNGNQHLKQTTFNDAQRHQTGTFTQRDTSQNMNSNYNPRGSYEPFLQTQHSDINNREKANISSVRNVQNHQGDSSQGAVRYFPASSLQSPNNYLQNSQRNEQLQDSHDSNHKISQNRNVAFTQQGHLSSDKNKYDSKPNAAGINSQKVKKVPIVLITIQKGQRASTNKKDNVNTNVKNQNQDGNIFKYNQNYSTYNSEQTINYDSPVQINNPQSKHPPPTHSKLLQPVQKGFQNIHKISLTILLRIIMQSNLVFLKREYLIPKHLIGLLSTEVKFKQQIHFKE</sequence>
<evidence type="ECO:0000313" key="2">
    <source>
        <dbReference type="EMBL" id="GIX95734.1"/>
    </source>
</evidence>
<name>A0AAV4PGG8_CAEEX</name>
<proteinExistence type="predicted"/>
<comment type="caution">
    <text evidence="2">The sequence shown here is derived from an EMBL/GenBank/DDBJ whole genome shotgun (WGS) entry which is preliminary data.</text>
</comment>
<evidence type="ECO:0000313" key="3">
    <source>
        <dbReference type="Proteomes" id="UP001054945"/>
    </source>
</evidence>
<organism evidence="2 3">
    <name type="scientific">Caerostris extrusa</name>
    <name type="common">Bark spider</name>
    <name type="synonym">Caerostris bankana</name>
    <dbReference type="NCBI Taxonomy" id="172846"/>
    <lineage>
        <taxon>Eukaryota</taxon>
        <taxon>Metazoa</taxon>
        <taxon>Ecdysozoa</taxon>
        <taxon>Arthropoda</taxon>
        <taxon>Chelicerata</taxon>
        <taxon>Arachnida</taxon>
        <taxon>Araneae</taxon>
        <taxon>Araneomorphae</taxon>
        <taxon>Entelegynae</taxon>
        <taxon>Araneoidea</taxon>
        <taxon>Araneidae</taxon>
        <taxon>Caerostris</taxon>
    </lineage>
</organism>
<feature type="region of interest" description="Disordered" evidence="1">
    <location>
        <begin position="153"/>
        <end position="177"/>
    </location>
</feature>
<accession>A0AAV4PGG8</accession>
<dbReference type="AlphaFoldDB" id="A0AAV4PGG8"/>
<feature type="compositionally biased region" description="Polar residues" evidence="1">
    <location>
        <begin position="153"/>
        <end position="168"/>
    </location>
</feature>
<evidence type="ECO:0000256" key="1">
    <source>
        <dbReference type="SAM" id="MobiDB-lite"/>
    </source>
</evidence>
<protein>
    <submittedName>
        <fullName evidence="2">Uncharacterized protein</fullName>
    </submittedName>
</protein>
<dbReference type="Proteomes" id="UP001054945">
    <property type="component" value="Unassembled WGS sequence"/>
</dbReference>
<feature type="compositionally biased region" description="Polar residues" evidence="1">
    <location>
        <begin position="45"/>
        <end position="105"/>
    </location>
</feature>
<feature type="region of interest" description="Disordered" evidence="1">
    <location>
        <begin position="45"/>
        <end position="112"/>
    </location>
</feature>
<feature type="region of interest" description="Disordered" evidence="1">
    <location>
        <begin position="191"/>
        <end position="210"/>
    </location>
</feature>
<dbReference type="EMBL" id="BPLR01004556">
    <property type="protein sequence ID" value="GIX95734.1"/>
    <property type="molecule type" value="Genomic_DNA"/>
</dbReference>
<keyword evidence="3" id="KW-1185">Reference proteome</keyword>